<dbReference type="GO" id="GO:0015271">
    <property type="term" value="F:outward rectifier potassium channel activity"/>
    <property type="evidence" value="ECO:0007669"/>
    <property type="project" value="TreeGrafter"/>
</dbReference>
<keyword evidence="2 8" id="KW-0813">Transport</keyword>
<evidence type="ECO:0000256" key="8">
    <source>
        <dbReference type="RuleBase" id="RU003857"/>
    </source>
</evidence>
<dbReference type="EnsemblMetazoa" id="XM_014386910.1">
    <property type="protein sequence ID" value="XP_014242396.1"/>
    <property type="gene ID" value="LOC106662676"/>
</dbReference>
<feature type="domain" description="Potassium channel" evidence="10">
    <location>
        <begin position="374"/>
        <end position="441"/>
    </location>
</feature>
<dbReference type="GO" id="GO:0005886">
    <property type="term" value="C:plasma membrane"/>
    <property type="evidence" value="ECO:0007669"/>
    <property type="project" value="TreeGrafter"/>
</dbReference>
<name>A0A8I6RAN2_CIMLE</name>
<evidence type="ECO:0000256" key="5">
    <source>
        <dbReference type="ARBA" id="ARBA00023065"/>
    </source>
</evidence>
<evidence type="ECO:0000256" key="9">
    <source>
        <dbReference type="SAM" id="Phobius"/>
    </source>
</evidence>
<evidence type="ECO:0000256" key="3">
    <source>
        <dbReference type="ARBA" id="ARBA00022692"/>
    </source>
</evidence>
<feature type="transmembrane region" description="Helical" evidence="9">
    <location>
        <begin position="366"/>
        <end position="384"/>
    </location>
</feature>
<feature type="domain" description="Potassium channel" evidence="10">
    <location>
        <begin position="266"/>
        <end position="321"/>
    </location>
</feature>
<dbReference type="GeneID" id="106662676"/>
<comment type="similarity">
    <text evidence="8">Belongs to the two pore domain potassium channel (TC 1.A.1.8) family.</text>
</comment>
<dbReference type="PANTHER" id="PTHR11003:SF330">
    <property type="entry name" value="POTASSIUM CHANNEL DOMAIN-CONTAINING PROTEIN"/>
    <property type="match status" value="1"/>
</dbReference>
<feature type="transmembrane region" description="Helical" evidence="9">
    <location>
        <begin position="187"/>
        <end position="208"/>
    </location>
</feature>
<dbReference type="RefSeq" id="XP_014242396.1">
    <property type="nucleotide sequence ID" value="XM_014386910.1"/>
</dbReference>
<dbReference type="Pfam" id="PF07885">
    <property type="entry name" value="Ion_trans_2"/>
    <property type="match status" value="2"/>
</dbReference>
<keyword evidence="6 9" id="KW-0472">Membrane</keyword>
<feature type="transmembrane region" description="Helical" evidence="9">
    <location>
        <begin position="396"/>
        <end position="412"/>
    </location>
</feature>
<accession>A0A8I6RAN2</accession>
<dbReference type="KEGG" id="clec:106662676"/>
<feature type="transmembrane region" description="Helical" evidence="9">
    <location>
        <begin position="297"/>
        <end position="317"/>
    </location>
</feature>
<protein>
    <recommendedName>
        <fullName evidence="10">Potassium channel domain-containing protein</fullName>
    </recommendedName>
</protein>
<evidence type="ECO:0000313" key="12">
    <source>
        <dbReference type="Proteomes" id="UP000494040"/>
    </source>
</evidence>
<proteinExistence type="inferred from homology"/>
<dbReference type="PANTHER" id="PTHR11003">
    <property type="entry name" value="POTASSIUM CHANNEL, SUBFAMILY K"/>
    <property type="match status" value="1"/>
</dbReference>
<keyword evidence="5 8" id="KW-0406">Ion transport</keyword>
<feature type="transmembrane region" description="Helical" evidence="9">
    <location>
        <begin position="418"/>
        <end position="440"/>
    </location>
</feature>
<feature type="transmembrane region" description="Helical" evidence="9">
    <location>
        <begin position="265"/>
        <end position="285"/>
    </location>
</feature>
<dbReference type="GO" id="GO:0022841">
    <property type="term" value="F:potassium ion leak channel activity"/>
    <property type="evidence" value="ECO:0007669"/>
    <property type="project" value="TreeGrafter"/>
</dbReference>
<dbReference type="InterPro" id="IPR003280">
    <property type="entry name" value="2pore_dom_K_chnl"/>
</dbReference>
<keyword evidence="3 8" id="KW-0812">Transmembrane</keyword>
<dbReference type="Gene3D" id="1.10.287.70">
    <property type="match status" value="1"/>
</dbReference>
<keyword evidence="12" id="KW-1185">Reference proteome</keyword>
<dbReference type="AlphaFoldDB" id="A0A8I6RAN2"/>
<dbReference type="PRINTS" id="PR01333">
    <property type="entry name" value="2POREKCHANEL"/>
</dbReference>
<dbReference type="SUPFAM" id="SSF81324">
    <property type="entry name" value="Voltage-gated potassium channels"/>
    <property type="match status" value="2"/>
</dbReference>
<dbReference type="Proteomes" id="UP000494040">
    <property type="component" value="Unassembled WGS sequence"/>
</dbReference>
<comment type="subcellular location">
    <subcellularLocation>
        <location evidence="1">Membrane</location>
        <topology evidence="1">Multi-pass membrane protein</topology>
    </subcellularLocation>
</comment>
<sequence>MKQMPTQRRENISYTKVNGNWEIKEKVENLKEIRYLLYLIQDAVAEVSYRCQDLTDSANALENDNVELKKKILVHHNYKRKDRLDMHTKFIGLREVKLKVTTPTKLLNLNKTLGKKKHLEKYLKNVHLWKKTAKYHRRIRKSISLKLREEFKSHYEEFKISENNNLHWTEKLIIYLNEYLTRSKNVMLFYILMCIAVILYTLLGAFVFRAVEGYYEQKLVNEVLEERAKLAKLDSVTDSLLNEYYDFLTEKFKINKYLFARGDELSWDLTGSIFFCATTCTTIGYGDITPVTTVGKILMMFYAFFGIPLFLILLGFVGETFANLINTTSDHILPLDPKGGKFRDERQLEKNEKRRFKISGVSKRPMLIFFTVEIFYVLIGVKIFMSSEEHLHYLDSLYFTIITLYTIGFGDFILDRKFMLGCIMYIIGGLTLTSIGFSLVKKSLKRNVNSATYKLGRAVVLYLDQNHTESD</sequence>
<evidence type="ECO:0000259" key="10">
    <source>
        <dbReference type="Pfam" id="PF07885"/>
    </source>
</evidence>
<evidence type="ECO:0000256" key="7">
    <source>
        <dbReference type="ARBA" id="ARBA00023303"/>
    </source>
</evidence>
<keyword evidence="7 8" id="KW-0407">Ion channel</keyword>
<dbReference type="InterPro" id="IPR013099">
    <property type="entry name" value="K_chnl_dom"/>
</dbReference>
<keyword evidence="4 9" id="KW-1133">Transmembrane helix</keyword>
<evidence type="ECO:0000256" key="1">
    <source>
        <dbReference type="ARBA" id="ARBA00004141"/>
    </source>
</evidence>
<evidence type="ECO:0000256" key="2">
    <source>
        <dbReference type="ARBA" id="ARBA00022448"/>
    </source>
</evidence>
<organism evidence="11 12">
    <name type="scientific">Cimex lectularius</name>
    <name type="common">Bed bug</name>
    <name type="synonym">Acanthia lectularia</name>
    <dbReference type="NCBI Taxonomy" id="79782"/>
    <lineage>
        <taxon>Eukaryota</taxon>
        <taxon>Metazoa</taxon>
        <taxon>Ecdysozoa</taxon>
        <taxon>Arthropoda</taxon>
        <taxon>Hexapoda</taxon>
        <taxon>Insecta</taxon>
        <taxon>Pterygota</taxon>
        <taxon>Neoptera</taxon>
        <taxon>Paraneoptera</taxon>
        <taxon>Hemiptera</taxon>
        <taxon>Heteroptera</taxon>
        <taxon>Panheteroptera</taxon>
        <taxon>Cimicomorpha</taxon>
        <taxon>Cimicidae</taxon>
        <taxon>Cimex</taxon>
    </lineage>
</organism>
<reference evidence="11" key="1">
    <citation type="submission" date="2022-01" db="UniProtKB">
        <authorList>
            <consortium name="EnsemblMetazoa"/>
        </authorList>
    </citation>
    <scope>IDENTIFICATION</scope>
</reference>
<dbReference type="GO" id="GO:0030322">
    <property type="term" value="P:stabilization of membrane potential"/>
    <property type="evidence" value="ECO:0007669"/>
    <property type="project" value="TreeGrafter"/>
</dbReference>
<evidence type="ECO:0000256" key="4">
    <source>
        <dbReference type="ARBA" id="ARBA00022989"/>
    </source>
</evidence>
<evidence type="ECO:0000313" key="11">
    <source>
        <dbReference type="EnsemblMetazoa" id="XP_014242396.1"/>
    </source>
</evidence>
<dbReference type="OrthoDB" id="297496at2759"/>
<evidence type="ECO:0000256" key="6">
    <source>
        <dbReference type="ARBA" id="ARBA00023136"/>
    </source>
</evidence>